<sequence>MTPLEQYQADLQRQDFFQDAAQLRAVEALDDLYHRLLAEPSGGGLFGRFRKPRPQMGLYMWGGVGRGKTYLMDVFFESLPFDQKRRMHFHRFMQKVHREMRERQGEKNPLISIARKFASQARVLCFDEFFVTDITDAMILAGLMEELFANGVTLVATSNIEPDGLYRDGLQRARFLPAIALLKQHTQVMNVDGGTDYRLRLLEQAELYHCPLGETAEAYLHERFHTLEPDHSRHRDAGNVLIEGRKIPTVVCADDVVWFEFKALCDGPRSQTDYIEIAREFHTVLVANVEQMGAAKDDMARRFINMVDEFYDRAVKLVMTAETPIEDIYAGGRLDFEFERTRSRLQEMQSSEYLGREHRA</sequence>
<dbReference type="GO" id="GO:0005524">
    <property type="term" value="F:ATP binding"/>
    <property type="evidence" value="ECO:0007669"/>
    <property type="project" value="UniProtKB-UniRule"/>
</dbReference>
<dbReference type="HAMAP" id="MF_01919">
    <property type="entry name" value="ZapE"/>
    <property type="match status" value="1"/>
</dbReference>
<dbReference type="Proteomes" id="UP000283734">
    <property type="component" value="Unassembled WGS sequence"/>
</dbReference>
<dbReference type="GO" id="GO:0016887">
    <property type="term" value="F:ATP hydrolysis activity"/>
    <property type="evidence" value="ECO:0007669"/>
    <property type="project" value="UniProtKB-UniRule"/>
</dbReference>
<dbReference type="RefSeq" id="WP_102791275.1">
    <property type="nucleotide sequence ID" value="NZ_CAXGPP010000004.1"/>
</dbReference>
<dbReference type="OrthoDB" id="9774491at2"/>
<dbReference type="NCBIfam" id="NF040713">
    <property type="entry name" value="ZapE"/>
    <property type="match status" value="1"/>
</dbReference>
<dbReference type="GO" id="GO:0032153">
    <property type="term" value="C:cell division site"/>
    <property type="evidence" value="ECO:0007669"/>
    <property type="project" value="TreeGrafter"/>
</dbReference>
<proteinExistence type="inferred from homology"/>
<comment type="similarity">
    <text evidence="3">Belongs to the AFG1 ATPase family. ZapE subfamily.</text>
</comment>
<evidence type="ECO:0000256" key="1">
    <source>
        <dbReference type="ARBA" id="ARBA00022741"/>
    </source>
</evidence>
<dbReference type="CDD" id="cd00267">
    <property type="entry name" value="ABC_ATPase"/>
    <property type="match status" value="1"/>
</dbReference>
<evidence type="ECO:0000313" key="4">
    <source>
        <dbReference type="EMBL" id="RJG16834.1"/>
    </source>
</evidence>
<organism evidence="4 5">
    <name type="scientific">Alcanivorax profundi</name>
    <dbReference type="NCBI Taxonomy" id="2338368"/>
    <lineage>
        <taxon>Bacteria</taxon>
        <taxon>Pseudomonadati</taxon>
        <taxon>Pseudomonadota</taxon>
        <taxon>Gammaproteobacteria</taxon>
        <taxon>Oceanospirillales</taxon>
        <taxon>Alcanivoracaceae</taxon>
        <taxon>Alcanivorax</taxon>
    </lineage>
</organism>
<dbReference type="PANTHER" id="PTHR12169">
    <property type="entry name" value="ATPASE N2B"/>
    <property type="match status" value="1"/>
</dbReference>
<dbReference type="Gene3D" id="3.40.50.300">
    <property type="entry name" value="P-loop containing nucleotide triphosphate hydrolases"/>
    <property type="match status" value="1"/>
</dbReference>
<dbReference type="PANTHER" id="PTHR12169:SF6">
    <property type="entry name" value="AFG1-LIKE ATPASE"/>
    <property type="match status" value="1"/>
</dbReference>
<dbReference type="EMBL" id="QYYA01000004">
    <property type="protein sequence ID" value="RJG16834.1"/>
    <property type="molecule type" value="Genomic_DNA"/>
</dbReference>
<gene>
    <name evidence="3 4" type="primary">zapE</name>
    <name evidence="4" type="ORF">D4A39_13520</name>
</gene>
<keyword evidence="3" id="KW-0131">Cell cycle</keyword>
<dbReference type="Pfam" id="PF03969">
    <property type="entry name" value="AFG1_ATPase"/>
    <property type="match status" value="1"/>
</dbReference>
<keyword evidence="3" id="KW-0963">Cytoplasm</keyword>
<reference evidence="4 5" key="1">
    <citation type="submission" date="2018-09" db="EMBL/GenBank/DDBJ databases">
        <title>Alcanivorax profundi sp. nov., isolated from 1000 m-depth seawater of the Mariana Trench.</title>
        <authorList>
            <person name="Liu J."/>
        </authorList>
    </citation>
    <scope>NUCLEOTIDE SEQUENCE [LARGE SCALE GENOMIC DNA]</scope>
    <source>
        <strain evidence="4 5">MTEO17</strain>
    </source>
</reference>
<comment type="caution">
    <text evidence="4">The sequence shown here is derived from an EMBL/GenBank/DDBJ whole genome shotgun (WGS) entry which is preliminary data.</text>
</comment>
<accession>A0A418XVS8</accession>
<comment type="subunit">
    <text evidence="3">Interacts with FtsZ.</text>
</comment>
<evidence type="ECO:0000256" key="2">
    <source>
        <dbReference type="ARBA" id="ARBA00022840"/>
    </source>
</evidence>
<keyword evidence="2 3" id="KW-0067">ATP-binding</keyword>
<dbReference type="GO" id="GO:0051301">
    <property type="term" value="P:cell division"/>
    <property type="evidence" value="ECO:0007669"/>
    <property type="project" value="UniProtKB-UniRule"/>
</dbReference>
<keyword evidence="1 3" id="KW-0547">Nucleotide-binding</keyword>
<name>A0A418XVS8_9GAMM</name>
<dbReference type="GO" id="GO:0005737">
    <property type="term" value="C:cytoplasm"/>
    <property type="evidence" value="ECO:0007669"/>
    <property type="project" value="UniProtKB-SubCell"/>
</dbReference>
<comment type="subcellular location">
    <subcellularLocation>
        <location evidence="3">Cytoplasm</location>
    </subcellularLocation>
</comment>
<keyword evidence="5" id="KW-1185">Reference proteome</keyword>
<dbReference type="AlphaFoldDB" id="A0A418XVS8"/>
<dbReference type="InterPro" id="IPR005654">
    <property type="entry name" value="ATPase_AFG1-like"/>
</dbReference>
<evidence type="ECO:0000256" key="3">
    <source>
        <dbReference type="HAMAP-Rule" id="MF_01919"/>
    </source>
</evidence>
<comment type="function">
    <text evidence="3">Reduces the stability of FtsZ polymers in the presence of ATP.</text>
</comment>
<keyword evidence="3" id="KW-0378">Hydrolase</keyword>
<dbReference type="InterPro" id="IPR027417">
    <property type="entry name" value="P-loop_NTPase"/>
</dbReference>
<protein>
    <recommendedName>
        <fullName evidence="3">Cell division protein ZapE</fullName>
    </recommendedName>
    <alternativeName>
        <fullName evidence="3">Z ring-associated protein ZapE</fullName>
    </alternativeName>
</protein>
<dbReference type="InterPro" id="IPR030870">
    <property type="entry name" value="ZapE"/>
</dbReference>
<evidence type="ECO:0000313" key="5">
    <source>
        <dbReference type="Proteomes" id="UP000283734"/>
    </source>
</evidence>
<keyword evidence="3 4" id="KW-0132">Cell division</keyword>
<dbReference type="SUPFAM" id="SSF52540">
    <property type="entry name" value="P-loop containing nucleoside triphosphate hydrolases"/>
    <property type="match status" value="1"/>
</dbReference>
<feature type="binding site" evidence="3">
    <location>
        <begin position="62"/>
        <end position="69"/>
    </location>
    <ligand>
        <name>ATP</name>
        <dbReference type="ChEBI" id="CHEBI:30616"/>
    </ligand>
</feature>